<evidence type="ECO:0000313" key="5">
    <source>
        <dbReference type="Proteomes" id="UP000792457"/>
    </source>
</evidence>
<evidence type="ECO:0000256" key="3">
    <source>
        <dbReference type="ARBA" id="ARBA00038401"/>
    </source>
</evidence>
<dbReference type="GO" id="GO:0005654">
    <property type="term" value="C:nucleoplasm"/>
    <property type="evidence" value="ECO:0007669"/>
    <property type="project" value="TreeGrafter"/>
</dbReference>
<dbReference type="Proteomes" id="UP000792457">
    <property type="component" value="Unassembled WGS sequence"/>
</dbReference>
<proteinExistence type="inferred from homology"/>
<evidence type="ECO:0000256" key="1">
    <source>
        <dbReference type="ARBA" id="ARBA00004123"/>
    </source>
</evidence>
<dbReference type="EMBL" id="KZ308852">
    <property type="protein sequence ID" value="KAG8234867.1"/>
    <property type="molecule type" value="Genomic_DNA"/>
</dbReference>
<accession>A0A8K0KHY4</accession>
<comment type="similarity">
    <text evidence="3">Belongs to the SAAL1 family.</text>
</comment>
<dbReference type="AlphaFoldDB" id="A0A8K0KHY4"/>
<dbReference type="InterPro" id="IPR052464">
    <property type="entry name" value="Synovial_Prolif_Regulator"/>
</dbReference>
<organism evidence="4 5">
    <name type="scientific">Ladona fulva</name>
    <name type="common">Scarce chaser dragonfly</name>
    <name type="synonym">Libellula fulva</name>
    <dbReference type="NCBI Taxonomy" id="123851"/>
    <lineage>
        <taxon>Eukaryota</taxon>
        <taxon>Metazoa</taxon>
        <taxon>Ecdysozoa</taxon>
        <taxon>Arthropoda</taxon>
        <taxon>Hexapoda</taxon>
        <taxon>Insecta</taxon>
        <taxon>Pterygota</taxon>
        <taxon>Palaeoptera</taxon>
        <taxon>Odonata</taxon>
        <taxon>Epiprocta</taxon>
        <taxon>Anisoptera</taxon>
        <taxon>Libelluloidea</taxon>
        <taxon>Libellulidae</taxon>
        <taxon>Ladona</taxon>
    </lineage>
</organism>
<dbReference type="PANTHER" id="PTHR23424:SF23">
    <property type="entry name" value="PROTEIN SAAL1"/>
    <property type="match status" value="1"/>
</dbReference>
<dbReference type="Gene3D" id="1.25.10.10">
    <property type="entry name" value="Leucine-rich Repeat Variant"/>
    <property type="match status" value="1"/>
</dbReference>
<dbReference type="SUPFAM" id="SSF48371">
    <property type="entry name" value="ARM repeat"/>
    <property type="match status" value="1"/>
</dbReference>
<sequence length="299" mass="33838">MKIFLVPQASMNPSLPDSMIKDIDKMKGDAIGDTLYSERWVLKTLMKLSKEYSNYCNPDDYHLETSLEEDLSVLWDMTIEPAVAEFLMENNVVELITDVITVSCSPRMNEIMVGILGNLACQEQVRQKIGENEDLIKIIINQLTSSDSPTLIQVMRLINTCIWNLSDKNSKQSNSSDPDKEENESCWISTLKTEKELLQQITCFILASSRNEELLKSTLSLIDSLFNVTDSKDDFFCKTFSTETFVQALVEAVKEMTKGAEDGNKSMYNKEMLKHGLAHWISLLHRLTSHNIGVCALGM</sequence>
<gene>
    <name evidence="4" type="ORF">J437_LFUL013154</name>
</gene>
<comment type="subcellular location">
    <subcellularLocation>
        <location evidence="1">Nucleus</location>
    </subcellularLocation>
</comment>
<reference evidence="4" key="2">
    <citation type="submission" date="2017-10" db="EMBL/GenBank/DDBJ databases">
        <title>Ladona fulva Genome sequencing and assembly.</title>
        <authorList>
            <person name="Murali S."/>
            <person name="Richards S."/>
            <person name="Bandaranaike D."/>
            <person name="Bellair M."/>
            <person name="Blankenburg K."/>
            <person name="Chao H."/>
            <person name="Dinh H."/>
            <person name="Doddapaneni H."/>
            <person name="Dugan-Rocha S."/>
            <person name="Elkadiri S."/>
            <person name="Gnanaolivu R."/>
            <person name="Hernandez B."/>
            <person name="Skinner E."/>
            <person name="Javaid M."/>
            <person name="Lee S."/>
            <person name="Li M."/>
            <person name="Ming W."/>
            <person name="Munidasa M."/>
            <person name="Muniz J."/>
            <person name="Nguyen L."/>
            <person name="Hughes D."/>
            <person name="Osuji N."/>
            <person name="Pu L.-L."/>
            <person name="Puazo M."/>
            <person name="Qu C."/>
            <person name="Quiroz J."/>
            <person name="Raj R."/>
            <person name="Weissenberger G."/>
            <person name="Xin Y."/>
            <person name="Zou X."/>
            <person name="Han Y."/>
            <person name="Worley K."/>
            <person name="Muzny D."/>
            <person name="Gibbs R."/>
        </authorList>
    </citation>
    <scope>NUCLEOTIDE SEQUENCE</scope>
    <source>
        <strain evidence="4">Sampled in the wild</strain>
    </source>
</reference>
<dbReference type="PANTHER" id="PTHR23424">
    <property type="entry name" value="SERUM AMYLOID A"/>
    <property type="match status" value="1"/>
</dbReference>
<reference evidence="4" key="1">
    <citation type="submission" date="2013-04" db="EMBL/GenBank/DDBJ databases">
        <authorList>
            <person name="Qu J."/>
            <person name="Murali S.C."/>
            <person name="Bandaranaike D."/>
            <person name="Bellair M."/>
            <person name="Blankenburg K."/>
            <person name="Chao H."/>
            <person name="Dinh H."/>
            <person name="Doddapaneni H."/>
            <person name="Downs B."/>
            <person name="Dugan-Rocha S."/>
            <person name="Elkadiri S."/>
            <person name="Gnanaolivu R.D."/>
            <person name="Hernandez B."/>
            <person name="Javaid M."/>
            <person name="Jayaseelan J.C."/>
            <person name="Lee S."/>
            <person name="Li M."/>
            <person name="Ming W."/>
            <person name="Munidasa M."/>
            <person name="Muniz J."/>
            <person name="Nguyen L."/>
            <person name="Ongeri F."/>
            <person name="Osuji N."/>
            <person name="Pu L.-L."/>
            <person name="Puazo M."/>
            <person name="Qu C."/>
            <person name="Quiroz J."/>
            <person name="Raj R."/>
            <person name="Weissenberger G."/>
            <person name="Xin Y."/>
            <person name="Zou X."/>
            <person name="Han Y."/>
            <person name="Richards S."/>
            <person name="Worley K."/>
            <person name="Muzny D."/>
            <person name="Gibbs R."/>
        </authorList>
    </citation>
    <scope>NUCLEOTIDE SEQUENCE</scope>
    <source>
        <strain evidence="4">Sampled in the wild</strain>
    </source>
</reference>
<evidence type="ECO:0000256" key="2">
    <source>
        <dbReference type="ARBA" id="ARBA00023242"/>
    </source>
</evidence>
<dbReference type="OrthoDB" id="2156856at2759"/>
<keyword evidence="2" id="KW-0539">Nucleus</keyword>
<dbReference type="InterPro" id="IPR011989">
    <property type="entry name" value="ARM-like"/>
</dbReference>
<evidence type="ECO:0000313" key="4">
    <source>
        <dbReference type="EMBL" id="KAG8234867.1"/>
    </source>
</evidence>
<keyword evidence="5" id="KW-1185">Reference proteome</keyword>
<protein>
    <submittedName>
        <fullName evidence="4">Uncharacterized protein</fullName>
    </submittedName>
</protein>
<dbReference type="InterPro" id="IPR016024">
    <property type="entry name" value="ARM-type_fold"/>
</dbReference>
<name>A0A8K0KHY4_LADFU</name>
<comment type="caution">
    <text evidence="4">The sequence shown here is derived from an EMBL/GenBank/DDBJ whole genome shotgun (WGS) entry which is preliminary data.</text>
</comment>